<dbReference type="AlphaFoldDB" id="A0A554X516"/>
<dbReference type="EMBL" id="VJON01000050">
    <property type="protein sequence ID" value="TSE30922.1"/>
    <property type="molecule type" value="Genomic_DNA"/>
</dbReference>
<name>A0A554X516_9BURK</name>
<keyword evidence="2" id="KW-1185">Reference proteome</keyword>
<evidence type="ECO:0000313" key="2">
    <source>
        <dbReference type="Proteomes" id="UP000318294"/>
    </source>
</evidence>
<comment type="caution">
    <text evidence="1">The sequence shown here is derived from an EMBL/GenBank/DDBJ whole genome shotgun (WGS) entry which is preliminary data.</text>
</comment>
<accession>A0A554X516</accession>
<sequence length="54" mass="5920">MHTIVIENEFGDVEEVLAATLDEAALLELDDADACGDKSLESRVDIWVDDDDVV</sequence>
<dbReference type="RefSeq" id="WP_161595523.1">
    <property type="nucleotide sequence ID" value="NZ_VJON01000050.1"/>
</dbReference>
<protein>
    <submittedName>
        <fullName evidence="1">Uncharacterized protein</fullName>
    </submittedName>
</protein>
<evidence type="ECO:0000313" key="1">
    <source>
        <dbReference type="EMBL" id="TSE30922.1"/>
    </source>
</evidence>
<reference evidence="1 2" key="1">
    <citation type="submission" date="2019-07" db="EMBL/GenBank/DDBJ databases">
        <title>Tepidimonas charontis SPSP-6 draft genome.</title>
        <authorList>
            <person name="Da Costa M.S."/>
            <person name="Froufe H.J.C."/>
            <person name="Egas C."/>
            <person name="Albuquerque L."/>
        </authorList>
    </citation>
    <scope>NUCLEOTIDE SEQUENCE [LARGE SCALE GENOMIC DNA]</scope>
    <source>
        <strain evidence="1 2">SPSP-6</strain>
    </source>
</reference>
<organism evidence="1 2">
    <name type="scientific">Tepidimonas charontis</name>
    <dbReference type="NCBI Taxonomy" id="2267262"/>
    <lineage>
        <taxon>Bacteria</taxon>
        <taxon>Pseudomonadati</taxon>
        <taxon>Pseudomonadota</taxon>
        <taxon>Betaproteobacteria</taxon>
        <taxon>Burkholderiales</taxon>
        <taxon>Tepidimonas</taxon>
    </lineage>
</organism>
<dbReference type="Proteomes" id="UP000318294">
    <property type="component" value="Unassembled WGS sequence"/>
</dbReference>
<gene>
    <name evidence="1" type="ORF">Tchar_02372</name>
</gene>
<proteinExistence type="predicted"/>